<evidence type="ECO:0000313" key="1">
    <source>
        <dbReference type="EMBL" id="MFC4536705.1"/>
    </source>
</evidence>
<comment type="caution">
    <text evidence="1">The sequence shown here is derived from an EMBL/GenBank/DDBJ whole genome shotgun (WGS) entry which is preliminary data.</text>
</comment>
<sequence length="359" mass="40885">MTVPQDVDAVVQECLAQDLDAWTRRIVRRHFDPDTGSRYWLRKAAELPFDPRDITRHDELLAFDPFPIDELRSMDPADLVPMAVPRPLTGRVFESGGTTGTPCRVYYTETMLRVRGAWRLWAICRGGFQPDRNWLQAMPSGPHLIGHNGWDYLTSRYGARVYGIDFDPRWVKRQLRGGRLREAQEYSDHVVDQAIDLMSTQPIDYLATTPALMKVFVRRAPELLAKVGGVVMSGTHTTPAMWRSFKKSVDDRPVTIMYGNTFGPTSLPLVQDDGDLMAHLPNYPQITMAVVDRQDWRRTVEVGESGQVRLTVLQEDLLLPNVLERDLAIRYRPDLDWPCDGVANVRPLLDVRAAPEGIY</sequence>
<dbReference type="SUPFAM" id="SSF56801">
    <property type="entry name" value="Acetyl-CoA synthetase-like"/>
    <property type="match status" value="1"/>
</dbReference>
<gene>
    <name evidence="1" type="ORF">ACFO60_38550</name>
</gene>
<organism evidence="1 2">
    <name type="scientific">Sphaerisporangium dianthi</name>
    <dbReference type="NCBI Taxonomy" id="1436120"/>
    <lineage>
        <taxon>Bacteria</taxon>
        <taxon>Bacillati</taxon>
        <taxon>Actinomycetota</taxon>
        <taxon>Actinomycetes</taxon>
        <taxon>Streptosporangiales</taxon>
        <taxon>Streptosporangiaceae</taxon>
        <taxon>Sphaerisporangium</taxon>
    </lineage>
</organism>
<proteinExistence type="predicted"/>
<dbReference type="Gene3D" id="3.40.50.12780">
    <property type="entry name" value="N-terminal domain of ligase-like"/>
    <property type="match status" value="1"/>
</dbReference>
<accession>A0ABV9CTT1</accession>
<dbReference type="RefSeq" id="WP_380851664.1">
    <property type="nucleotide sequence ID" value="NZ_JBHSFP010000054.1"/>
</dbReference>
<keyword evidence="2" id="KW-1185">Reference proteome</keyword>
<dbReference type="EMBL" id="JBHSFP010000054">
    <property type="protein sequence ID" value="MFC4536705.1"/>
    <property type="molecule type" value="Genomic_DNA"/>
</dbReference>
<dbReference type="Proteomes" id="UP001596004">
    <property type="component" value="Unassembled WGS sequence"/>
</dbReference>
<name>A0ABV9CTT1_9ACTN</name>
<reference evidence="2" key="1">
    <citation type="journal article" date="2019" name="Int. J. Syst. Evol. Microbiol.">
        <title>The Global Catalogue of Microorganisms (GCM) 10K type strain sequencing project: providing services to taxonomists for standard genome sequencing and annotation.</title>
        <authorList>
            <consortium name="The Broad Institute Genomics Platform"/>
            <consortium name="The Broad Institute Genome Sequencing Center for Infectious Disease"/>
            <person name="Wu L."/>
            <person name="Ma J."/>
        </authorList>
    </citation>
    <scope>NUCLEOTIDE SEQUENCE [LARGE SCALE GENOMIC DNA]</scope>
    <source>
        <strain evidence="2">CGMCC 4.7132</strain>
    </source>
</reference>
<evidence type="ECO:0000313" key="2">
    <source>
        <dbReference type="Proteomes" id="UP001596004"/>
    </source>
</evidence>
<evidence type="ECO:0008006" key="3">
    <source>
        <dbReference type="Google" id="ProtNLM"/>
    </source>
</evidence>
<protein>
    <recommendedName>
        <fullName evidence="3">Arylcarboxylate reductase</fullName>
    </recommendedName>
</protein>
<dbReference type="InterPro" id="IPR042099">
    <property type="entry name" value="ANL_N_sf"/>
</dbReference>